<feature type="signal peptide" evidence="1">
    <location>
        <begin position="1"/>
        <end position="21"/>
    </location>
</feature>
<evidence type="ECO:0008006" key="3">
    <source>
        <dbReference type="Google" id="ProtNLM"/>
    </source>
</evidence>
<sequence length="78" mass="8745">MARNYAFYFTFALIVISVYMAQCPNVKVIGAREPFKVLNGAKMMGLCGGYCRSSSDCFSRSCPRCYYDVINLTYGCHA</sequence>
<evidence type="ECO:0000256" key="1">
    <source>
        <dbReference type="SAM" id="SignalP"/>
    </source>
</evidence>
<accession>A0A6N2APA1</accession>
<keyword evidence="1" id="KW-0732">Signal</keyword>
<comment type="caution">
    <text evidence="2">The sequence shown here is derived from an EMBL/GenBank/DDBJ whole genome shotgun (WGS) entry which is preliminary data.</text>
</comment>
<protein>
    <recommendedName>
        <fullName evidence="3">Carboxypeptidase A inhibitor-like domain-containing protein</fullName>
    </recommendedName>
</protein>
<feature type="chain" id="PRO_5027089771" description="Carboxypeptidase A inhibitor-like domain-containing protein" evidence="1">
    <location>
        <begin position="22"/>
        <end position="78"/>
    </location>
</feature>
<name>A0A6N2APA1_SOLCI</name>
<dbReference type="EMBL" id="RXGB01014551">
    <property type="protein sequence ID" value="TMW83001.1"/>
    <property type="molecule type" value="Genomic_DNA"/>
</dbReference>
<organism evidence="2">
    <name type="scientific">Solanum chilense</name>
    <name type="common">Tomato</name>
    <name type="synonym">Lycopersicon chilense</name>
    <dbReference type="NCBI Taxonomy" id="4083"/>
    <lineage>
        <taxon>Eukaryota</taxon>
        <taxon>Viridiplantae</taxon>
        <taxon>Streptophyta</taxon>
        <taxon>Embryophyta</taxon>
        <taxon>Tracheophyta</taxon>
        <taxon>Spermatophyta</taxon>
        <taxon>Magnoliopsida</taxon>
        <taxon>eudicotyledons</taxon>
        <taxon>Gunneridae</taxon>
        <taxon>Pentapetalae</taxon>
        <taxon>asterids</taxon>
        <taxon>lamiids</taxon>
        <taxon>Solanales</taxon>
        <taxon>Solanaceae</taxon>
        <taxon>Solanoideae</taxon>
        <taxon>Solaneae</taxon>
        <taxon>Solanum</taxon>
        <taxon>Solanum subgen. Lycopersicon</taxon>
    </lineage>
</organism>
<dbReference type="AlphaFoldDB" id="A0A6N2APA1"/>
<gene>
    <name evidence="2" type="ORF">EJD97_003385</name>
</gene>
<reference evidence="2" key="1">
    <citation type="submission" date="2019-05" db="EMBL/GenBank/DDBJ databases">
        <title>The de novo reference genome and transcriptome assemblies of the wild tomato species Solanum chilense.</title>
        <authorList>
            <person name="Stam R."/>
            <person name="Nosenko T."/>
            <person name="Hoerger A.C."/>
            <person name="Stephan W."/>
            <person name="Seidel M.A."/>
            <person name="Kuhn J.M.M."/>
            <person name="Haberer G."/>
            <person name="Tellier A."/>
        </authorList>
    </citation>
    <scope>NUCLEOTIDE SEQUENCE</scope>
    <source>
        <tissue evidence="2">Mature leaves</tissue>
    </source>
</reference>
<evidence type="ECO:0000313" key="2">
    <source>
        <dbReference type="EMBL" id="TMW83001.1"/>
    </source>
</evidence>
<proteinExistence type="predicted"/>